<sequence>MTAIAAGYAEDYGRLHRDKDMWMKGLNAKVVVLIYVKESPRFKNPHTAYEDIEDVDVELARMQQNMWKVTQRNIEQGSYGPVEYRNNRSGRSVMLALKFGEWTGMILSEV</sequence>
<dbReference type="Proteomes" id="UP001217417">
    <property type="component" value="Unassembled WGS sequence"/>
</dbReference>
<gene>
    <name evidence="1" type="ORF">POJ06DRAFT_240465</name>
</gene>
<keyword evidence="2" id="KW-1185">Reference proteome</keyword>
<name>A0AAD7QMT8_9ASCO</name>
<dbReference type="EMBL" id="JARPMG010000010">
    <property type="protein sequence ID" value="KAJ8097953.1"/>
    <property type="molecule type" value="Genomic_DNA"/>
</dbReference>
<proteinExistence type="predicted"/>
<dbReference type="AlphaFoldDB" id="A0AAD7QMT8"/>
<dbReference type="GeneID" id="80881257"/>
<evidence type="ECO:0000313" key="1">
    <source>
        <dbReference type="EMBL" id="KAJ8097953.1"/>
    </source>
</evidence>
<dbReference type="RefSeq" id="XP_056041403.1">
    <property type="nucleotide sequence ID" value="XM_056186091.1"/>
</dbReference>
<organism evidence="1 2">
    <name type="scientific">Lipomyces tetrasporus</name>
    <dbReference type="NCBI Taxonomy" id="54092"/>
    <lineage>
        <taxon>Eukaryota</taxon>
        <taxon>Fungi</taxon>
        <taxon>Dikarya</taxon>
        <taxon>Ascomycota</taxon>
        <taxon>Saccharomycotina</taxon>
        <taxon>Lipomycetes</taxon>
        <taxon>Lipomycetales</taxon>
        <taxon>Lipomycetaceae</taxon>
        <taxon>Lipomyces</taxon>
    </lineage>
</organism>
<protein>
    <submittedName>
        <fullName evidence="1">Uncharacterized protein</fullName>
    </submittedName>
</protein>
<reference evidence="1" key="1">
    <citation type="submission" date="2023-03" db="EMBL/GenBank/DDBJ databases">
        <title>Near-Complete genome sequence of Lipomyces tetrasporous NRRL Y-64009, an oleaginous yeast capable of growing on lignocellulosic hydrolysates.</title>
        <authorList>
            <consortium name="Lawrence Berkeley National Laboratory"/>
            <person name="Jagtap S.S."/>
            <person name="Liu J.-J."/>
            <person name="Walukiewicz H.E."/>
            <person name="Pangilinan J."/>
            <person name="Lipzen A."/>
            <person name="Ahrendt S."/>
            <person name="Koriabine M."/>
            <person name="Cobaugh K."/>
            <person name="Salamov A."/>
            <person name="Yoshinaga Y."/>
            <person name="Ng V."/>
            <person name="Daum C."/>
            <person name="Grigoriev I.V."/>
            <person name="Slininger P.J."/>
            <person name="Dien B.S."/>
            <person name="Jin Y.-S."/>
            <person name="Rao C.V."/>
        </authorList>
    </citation>
    <scope>NUCLEOTIDE SEQUENCE</scope>
    <source>
        <strain evidence="1">NRRL Y-64009</strain>
    </source>
</reference>
<comment type="caution">
    <text evidence="1">The sequence shown here is derived from an EMBL/GenBank/DDBJ whole genome shotgun (WGS) entry which is preliminary data.</text>
</comment>
<accession>A0AAD7QMT8</accession>
<evidence type="ECO:0000313" key="2">
    <source>
        <dbReference type="Proteomes" id="UP001217417"/>
    </source>
</evidence>